<accession>C5KDE1</accession>
<evidence type="ECO:0000313" key="8">
    <source>
        <dbReference type="Proteomes" id="UP000007800"/>
    </source>
</evidence>
<dbReference type="AlphaFoldDB" id="C5KDE1"/>
<comment type="catalytic activity">
    <reaction evidence="1">
        <text>Hydrolysis of terminal non-reducing N-acetyl-D-hexosamine residues in N-acetyl-beta-D-hexosaminides.</text>
        <dbReference type="EC" id="3.2.1.52"/>
    </reaction>
</comment>
<feature type="domain" description="Glycoside hydrolase family 20 catalytic" evidence="6">
    <location>
        <begin position="27"/>
        <end position="270"/>
    </location>
</feature>
<dbReference type="OMA" id="EVGFDCW"/>
<evidence type="ECO:0000259" key="6">
    <source>
        <dbReference type="Pfam" id="PF00728"/>
    </source>
</evidence>
<keyword evidence="4" id="KW-0378">Hydrolase</keyword>
<proteinExistence type="inferred from homology"/>
<dbReference type="InParanoid" id="C5KDE1"/>
<reference evidence="7 8" key="1">
    <citation type="submission" date="2008-07" db="EMBL/GenBank/DDBJ databases">
        <authorList>
            <person name="El-Sayed N."/>
            <person name="Caler E."/>
            <person name="Inman J."/>
            <person name="Amedeo P."/>
            <person name="Hass B."/>
            <person name="Wortman J."/>
        </authorList>
    </citation>
    <scope>NUCLEOTIDE SEQUENCE [LARGE SCALE GENOMIC DNA]</scope>
    <source>
        <strain evidence="8">ATCC 50983 / TXsc</strain>
    </source>
</reference>
<dbReference type="InterPro" id="IPR015883">
    <property type="entry name" value="Glyco_hydro_20_cat"/>
</dbReference>
<dbReference type="OrthoDB" id="428480at2759"/>
<dbReference type="GO" id="GO:0016020">
    <property type="term" value="C:membrane"/>
    <property type="evidence" value="ECO:0007669"/>
    <property type="project" value="TreeGrafter"/>
</dbReference>
<dbReference type="PRINTS" id="PR00738">
    <property type="entry name" value="GLHYDRLASE20"/>
</dbReference>
<dbReference type="Proteomes" id="UP000007800">
    <property type="component" value="Unassembled WGS sequence"/>
</dbReference>
<evidence type="ECO:0000256" key="4">
    <source>
        <dbReference type="ARBA" id="ARBA00022801"/>
    </source>
</evidence>
<dbReference type="Gene3D" id="3.20.20.80">
    <property type="entry name" value="Glycosidases"/>
    <property type="match status" value="1"/>
</dbReference>
<evidence type="ECO:0000256" key="3">
    <source>
        <dbReference type="ARBA" id="ARBA00012663"/>
    </source>
</evidence>
<dbReference type="GO" id="GO:0004563">
    <property type="term" value="F:beta-N-acetylhexosaminidase activity"/>
    <property type="evidence" value="ECO:0007669"/>
    <property type="project" value="UniProtKB-EC"/>
</dbReference>
<evidence type="ECO:0000256" key="2">
    <source>
        <dbReference type="ARBA" id="ARBA00006285"/>
    </source>
</evidence>
<dbReference type="EC" id="3.2.1.52" evidence="3"/>
<dbReference type="PANTHER" id="PTHR22600:SF21">
    <property type="entry name" value="BETA-HEXOSAMINIDASE A"/>
    <property type="match status" value="1"/>
</dbReference>
<sequence length="346" mass="39909">MQRYMSEDSNLAQDFAQIGIDSVIDLEYSADDMKRIVKLANLLGIKVIPEIDVPAHTTSWTRGYPWLTGDAKFWMDPIRKETRNMVVDVVSKVVDIFYSGKGKINNGKKVVHLGGDEIWNAWDTPALEEWTRKNGRFHNRTDLVDYWIANTIAGIKEKTGAEVYLWNDFLDQHTTQADVIDAWQIWLYDIPKTLKMAASGKFKNLLYSSAFYLDHLNDDWAKFYDVPLTRDKDGILKGGEACMWGESVDDSVFMPRVWPRAAAVAERLWCADERICPFKHAWAVNRLARTRCFLSAQVLGEKTPSDISPIGNYQDMTNHDSLYIFHLNDDQWWCKEWTTTADSEME</sequence>
<evidence type="ECO:0000256" key="5">
    <source>
        <dbReference type="PIRSR" id="PIRSR625705-1"/>
    </source>
</evidence>
<dbReference type="InterPro" id="IPR017853">
    <property type="entry name" value="GH"/>
</dbReference>
<comment type="similarity">
    <text evidence="2">Belongs to the glycosyl hydrolase 20 family.</text>
</comment>
<dbReference type="RefSeq" id="XP_002785704.1">
    <property type="nucleotide sequence ID" value="XM_002785658.1"/>
</dbReference>
<evidence type="ECO:0000256" key="1">
    <source>
        <dbReference type="ARBA" id="ARBA00001231"/>
    </source>
</evidence>
<evidence type="ECO:0000313" key="7">
    <source>
        <dbReference type="EMBL" id="EER17500.1"/>
    </source>
</evidence>
<feature type="active site" description="Proton donor" evidence="5">
    <location>
        <position position="117"/>
    </location>
</feature>
<dbReference type="SUPFAM" id="SSF51445">
    <property type="entry name" value="(Trans)glycosidases"/>
    <property type="match status" value="1"/>
</dbReference>
<organism evidence="8">
    <name type="scientific">Perkinsus marinus (strain ATCC 50983 / TXsc)</name>
    <dbReference type="NCBI Taxonomy" id="423536"/>
    <lineage>
        <taxon>Eukaryota</taxon>
        <taxon>Sar</taxon>
        <taxon>Alveolata</taxon>
        <taxon>Perkinsozoa</taxon>
        <taxon>Perkinsea</taxon>
        <taxon>Perkinsida</taxon>
        <taxon>Perkinsidae</taxon>
        <taxon>Perkinsus</taxon>
    </lineage>
</organism>
<dbReference type="EMBL" id="GG672069">
    <property type="protein sequence ID" value="EER17500.1"/>
    <property type="molecule type" value="Genomic_DNA"/>
</dbReference>
<keyword evidence="8" id="KW-1185">Reference proteome</keyword>
<dbReference type="GeneID" id="9062836"/>
<name>C5KDE1_PERM5</name>
<dbReference type="GO" id="GO:0030203">
    <property type="term" value="P:glycosaminoglycan metabolic process"/>
    <property type="evidence" value="ECO:0007669"/>
    <property type="project" value="TreeGrafter"/>
</dbReference>
<dbReference type="GO" id="GO:0005975">
    <property type="term" value="P:carbohydrate metabolic process"/>
    <property type="evidence" value="ECO:0007669"/>
    <property type="project" value="InterPro"/>
</dbReference>
<gene>
    <name evidence="7" type="ORF">Pmar_PMAR004674</name>
</gene>
<protein>
    <recommendedName>
        <fullName evidence="3">beta-N-acetylhexosaminidase</fullName>
        <ecNumber evidence="3">3.2.1.52</ecNumber>
    </recommendedName>
</protein>
<dbReference type="PANTHER" id="PTHR22600">
    <property type="entry name" value="BETA-HEXOSAMINIDASE"/>
    <property type="match status" value="1"/>
</dbReference>
<dbReference type="Pfam" id="PF00728">
    <property type="entry name" value="Glyco_hydro_20"/>
    <property type="match status" value="1"/>
</dbReference>
<dbReference type="InterPro" id="IPR025705">
    <property type="entry name" value="Beta_hexosaminidase_sua/sub"/>
</dbReference>